<evidence type="ECO:0000313" key="6">
    <source>
        <dbReference type="EMBL" id="GAA0900316.1"/>
    </source>
</evidence>
<dbReference type="SUPFAM" id="SSF46785">
    <property type="entry name" value="Winged helix' DNA-binding domain"/>
    <property type="match status" value="2"/>
</dbReference>
<comment type="caution">
    <text evidence="6">The sequence shown here is derived from an EMBL/GenBank/DDBJ whole genome shotgun (WGS) entry which is preliminary data.</text>
</comment>
<dbReference type="Pfam" id="PF13404">
    <property type="entry name" value="HTH_AsnC-type"/>
    <property type="match status" value="2"/>
</dbReference>
<evidence type="ECO:0000313" key="7">
    <source>
        <dbReference type="Proteomes" id="UP001499967"/>
    </source>
</evidence>
<feature type="domain" description="Transcription regulator AsnC/Lrp ligand binding" evidence="4">
    <location>
        <begin position="86"/>
        <end position="156"/>
    </location>
</feature>
<evidence type="ECO:0000256" key="1">
    <source>
        <dbReference type="ARBA" id="ARBA00023015"/>
    </source>
</evidence>
<feature type="domain" description="HTH asnC-type" evidence="5">
    <location>
        <begin position="197"/>
        <end position="237"/>
    </location>
</feature>
<dbReference type="InterPro" id="IPR019887">
    <property type="entry name" value="Tscrpt_reg_AsnC/Lrp_C"/>
</dbReference>
<evidence type="ECO:0000256" key="3">
    <source>
        <dbReference type="ARBA" id="ARBA00023163"/>
    </source>
</evidence>
<evidence type="ECO:0000259" key="4">
    <source>
        <dbReference type="Pfam" id="PF01037"/>
    </source>
</evidence>
<keyword evidence="7" id="KW-1185">Reference proteome</keyword>
<name>A0ABP3YSL4_9PSEU</name>
<sequence length="365" mass="40112">MTPRDADKRRDAAPDWREYKLDELDRRIIVALQTSGRAPWKGIAHALGASEPTVARRGRRLIERDLVRVVGYIDVVRAGLGFPALVRIACDPRERERLADVIRSRQDVRYATSVTGPTDIVAEFVVPSSEALVRVLNHDLPNIHGILGTETLTVMHSFYSVNPWEQELLTEAERAQLTAAAPVLRAERVWESSVTVDALDQAIMAELAEDGRRPAKSIAASIGSTSESTVARRIDRLVAEGCVYFHVVAPAAMVGFSTELLVWLRVDSAHLDAAAQQLVKHPSVKYLWVTAGRYNLCAGVHIRHLGELYSLETEILGALPSSGTIEINTHLTTLKRAWLELWPSSMPGSPDAAGRAVRELVGATS</sequence>
<accession>A0ABP3YSL4</accession>
<dbReference type="RefSeq" id="WP_343945650.1">
    <property type="nucleotide sequence ID" value="NZ_BAAAHP010000219.1"/>
</dbReference>
<dbReference type="PRINTS" id="PR00033">
    <property type="entry name" value="HTHASNC"/>
</dbReference>
<dbReference type="InterPro" id="IPR011008">
    <property type="entry name" value="Dimeric_a/b-barrel"/>
</dbReference>
<dbReference type="Pfam" id="PF01037">
    <property type="entry name" value="AsnC_trans_reg"/>
    <property type="match status" value="1"/>
</dbReference>
<dbReference type="InterPro" id="IPR036388">
    <property type="entry name" value="WH-like_DNA-bd_sf"/>
</dbReference>
<dbReference type="Gene3D" id="1.10.10.10">
    <property type="entry name" value="Winged helix-like DNA-binding domain superfamily/Winged helix DNA-binding domain"/>
    <property type="match status" value="2"/>
</dbReference>
<proteinExistence type="predicted"/>
<keyword evidence="3" id="KW-0804">Transcription</keyword>
<keyword evidence="1" id="KW-0805">Transcription regulation</keyword>
<dbReference type="PANTHER" id="PTHR30154:SF34">
    <property type="entry name" value="TRANSCRIPTIONAL REGULATOR AZLB"/>
    <property type="match status" value="1"/>
</dbReference>
<dbReference type="InterPro" id="IPR000485">
    <property type="entry name" value="AsnC-type_HTH_dom"/>
</dbReference>
<organism evidence="6 7">
    <name type="scientific">Pseudonocardia zijingensis</name>
    <dbReference type="NCBI Taxonomy" id="153376"/>
    <lineage>
        <taxon>Bacteria</taxon>
        <taxon>Bacillati</taxon>
        <taxon>Actinomycetota</taxon>
        <taxon>Actinomycetes</taxon>
        <taxon>Pseudonocardiales</taxon>
        <taxon>Pseudonocardiaceae</taxon>
        <taxon>Pseudonocardia</taxon>
    </lineage>
</organism>
<feature type="domain" description="HTH asnC-type" evidence="5">
    <location>
        <begin position="21"/>
        <end position="61"/>
    </location>
</feature>
<dbReference type="InterPro" id="IPR036390">
    <property type="entry name" value="WH_DNA-bd_sf"/>
</dbReference>
<protein>
    <submittedName>
        <fullName evidence="6">Lrp/AsnC family transcriptional regulator</fullName>
    </submittedName>
</protein>
<dbReference type="EMBL" id="BAAAHP010000219">
    <property type="protein sequence ID" value="GAA0900316.1"/>
    <property type="molecule type" value="Genomic_DNA"/>
</dbReference>
<evidence type="ECO:0000259" key="5">
    <source>
        <dbReference type="Pfam" id="PF13404"/>
    </source>
</evidence>
<keyword evidence="2" id="KW-0238">DNA-binding</keyword>
<evidence type="ECO:0000256" key="2">
    <source>
        <dbReference type="ARBA" id="ARBA00023125"/>
    </source>
</evidence>
<dbReference type="SUPFAM" id="SSF54909">
    <property type="entry name" value="Dimeric alpha+beta barrel"/>
    <property type="match status" value="2"/>
</dbReference>
<dbReference type="Gene3D" id="3.30.70.920">
    <property type="match status" value="2"/>
</dbReference>
<dbReference type="PANTHER" id="PTHR30154">
    <property type="entry name" value="LEUCINE-RESPONSIVE REGULATORY PROTEIN"/>
    <property type="match status" value="1"/>
</dbReference>
<dbReference type="InterPro" id="IPR019888">
    <property type="entry name" value="Tscrpt_reg_AsnC-like"/>
</dbReference>
<dbReference type="Proteomes" id="UP001499967">
    <property type="component" value="Unassembled WGS sequence"/>
</dbReference>
<reference evidence="7" key="1">
    <citation type="journal article" date="2019" name="Int. J. Syst. Evol. Microbiol.">
        <title>The Global Catalogue of Microorganisms (GCM) 10K type strain sequencing project: providing services to taxonomists for standard genome sequencing and annotation.</title>
        <authorList>
            <consortium name="The Broad Institute Genomics Platform"/>
            <consortium name="The Broad Institute Genome Sequencing Center for Infectious Disease"/>
            <person name="Wu L."/>
            <person name="Ma J."/>
        </authorList>
    </citation>
    <scope>NUCLEOTIDE SEQUENCE [LARGE SCALE GENOMIC DNA]</scope>
    <source>
        <strain evidence="7">JCM 11117</strain>
    </source>
</reference>
<gene>
    <name evidence="6" type="ORF">GCM10009559_66110</name>
</gene>
<dbReference type="SMART" id="SM00344">
    <property type="entry name" value="HTH_ASNC"/>
    <property type="match status" value="2"/>
</dbReference>